<organism evidence="6 7">
    <name type="scientific">Furculomyces boomerangus</name>
    <dbReference type="NCBI Taxonomy" id="61424"/>
    <lineage>
        <taxon>Eukaryota</taxon>
        <taxon>Fungi</taxon>
        <taxon>Fungi incertae sedis</taxon>
        <taxon>Zoopagomycota</taxon>
        <taxon>Kickxellomycotina</taxon>
        <taxon>Harpellomycetes</taxon>
        <taxon>Harpellales</taxon>
        <taxon>Harpellaceae</taxon>
        <taxon>Furculomyces</taxon>
    </lineage>
</organism>
<evidence type="ECO:0000313" key="7">
    <source>
        <dbReference type="Proteomes" id="UP000245699"/>
    </source>
</evidence>
<dbReference type="SUPFAM" id="SSF54928">
    <property type="entry name" value="RNA-binding domain, RBD"/>
    <property type="match status" value="1"/>
</dbReference>
<dbReference type="EMBL" id="MBFT01001136">
    <property type="protein sequence ID" value="PVU85207.1"/>
    <property type="molecule type" value="Genomic_DNA"/>
</dbReference>
<comment type="caution">
    <text evidence="6">The sequence shown here is derived from an EMBL/GenBank/DDBJ whole genome shotgun (WGS) entry which is preliminary data.</text>
</comment>
<keyword evidence="7" id="KW-1185">Reference proteome</keyword>
<feature type="compositionally biased region" description="Basic and acidic residues" evidence="4">
    <location>
        <begin position="13"/>
        <end position="25"/>
    </location>
</feature>
<keyword evidence="3" id="KW-0175">Coiled coil</keyword>
<dbReference type="Gene3D" id="3.30.70.330">
    <property type="match status" value="1"/>
</dbReference>
<gene>
    <name evidence="6" type="ORF">BB559_007138</name>
</gene>
<dbReference type="InterPro" id="IPR000504">
    <property type="entry name" value="RRM_dom"/>
</dbReference>
<feature type="compositionally biased region" description="Polar residues" evidence="4">
    <location>
        <begin position="200"/>
        <end position="213"/>
    </location>
</feature>
<dbReference type="CDD" id="cd00590">
    <property type="entry name" value="RRM_SF"/>
    <property type="match status" value="1"/>
</dbReference>
<evidence type="ECO:0000259" key="5">
    <source>
        <dbReference type="PROSITE" id="PS50102"/>
    </source>
</evidence>
<keyword evidence="1 2" id="KW-0694">RNA-binding</keyword>
<dbReference type="SMART" id="SM00360">
    <property type="entry name" value="RRM"/>
    <property type="match status" value="1"/>
</dbReference>
<dbReference type="PANTHER" id="PTHR19965:SF82">
    <property type="entry name" value="THO COMPLEX SUBUNIT 4"/>
    <property type="match status" value="1"/>
</dbReference>
<feature type="domain" description="RRM" evidence="5">
    <location>
        <begin position="117"/>
        <end position="194"/>
    </location>
</feature>
<evidence type="ECO:0000256" key="4">
    <source>
        <dbReference type="SAM" id="MobiDB-lite"/>
    </source>
</evidence>
<evidence type="ECO:0000256" key="2">
    <source>
        <dbReference type="PROSITE-ProRule" id="PRU00176"/>
    </source>
</evidence>
<evidence type="ECO:0000256" key="3">
    <source>
        <dbReference type="SAM" id="Coils"/>
    </source>
</evidence>
<dbReference type="InterPro" id="IPR035979">
    <property type="entry name" value="RBD_domain_sf"/>
</dbReference>
<accession>A0A2T9XYQ1</accession>
<evidence type="ECO:0000313" key="6">
    <source>
        <dbReference type="EMBL" id="PVU85207.1"/>
    </source>
</evidence>
<dbReference type="OrthoDB" id="6159137at2759"/>
<protein>
    <recommendedName>
        <fullName evidence="5">RRM domain-containing protein</fullName>
    </recommendedName>
</protein>
<feature type="region of interest" description="Disordered" evidence="4">
    <location>
        <begin position="13"/>
        <end position="40"/>
    </location>
</feature>
<name>A0A2T9XYQ1_9FUNG</name>
<sequence length="235" mass="26527">MDKSLEDIIKESKKEGSLKKKEKGAAARLKKTKNESKKEDLKWRVGKKIGEDKKRRKSVLDRIGKAGKVIKKKEVKSQITTRDLDELRKKRRKEFEKKKEQEKTELKINIKGEAGPAAVFVANLDPEASSEDVKTCFKQFGHIESCMLLYNSSGNPTGNAEVVFKLKASAVEAIQKLNNVVADGRVLIVQAKGDFRAPQQPITRPPSTSQASQPKAVRSYRANTRRIQKHRMDVD</sequence>
<evidence type="ECO:0000256" key="1">
    <source>
        <dbReference type="ARBA" id="ARBA00022884"/>
    </source>
</evidence>
<feature type="region of interest" description="Disordered" evidence="4">
    <location>
        <begin position="197"/>
        <end position="235"/>
    </location>
</feature>
<dbReference type="Proteomes" id="UP000245699">
    <property type="component" value="Unassembled WGS sequence"/>
</dbReference>
<dbReference type="Pfam" id="PF00076">
    <property type="entry name" value="RRM_1"/>
    <property type="match status" value="1"/>
</dbReference>
<dbReference type="PROSITE" id="PS50102">
    <property type="entry name" value="RRM"/>
    <property type="match status" value="1"/>
</dbReference>
<dbReference type="STRING" id="61424.A0A2T9XYQ1"/>
<dbReference type="GO" id="GO:0003729">
    <property type="term" value="F:mRNA binding"/>
    <property type="evidence" value="ECO:0007669"/>
    <property type="project" value="TreeGrafter"/>
</dbReference>
<proteinExistence type="predicted"/>
<dbReference type="GO" id="GO:0005634">
    <property type="term" value="C:nucleus"/>
    <property type="evidence" value="ECO:0007669"/>
    <property type="project" value="TreeGrafter"/>
</dbReference>
<dbReference type="AlphaFoldDB" id="A0A2T9XYQ1"/>
<feature type="coiled-coil region" evidence="3">
    <location>
        <begin position="70"/>
        <end position="104"/>
    </location>
</feature>
<dbReference type="InterPro" id="IPR051229">
    <property type="entry name" value="ALYREF_mRNA_export"/>
</dbReference>
<reference evidence="6 7" key="1">
    <citation type="journal article" date="2018" name="MBio">
        <title>Comparative Genomics Reveals the Core Gene Toolbox for the Fungus-Insect Symbiosis.</title>
        <authorList>
            <person name="Wang Y."/>
            <person name="Stata M."/>
            <person name="Wang W."/>
            <person name="Stajich J.E."/>
            <person name="White M.M."/>
            <person name="Moncalvo J.M."/>
        </authorList>
    </citation>
    <scope>NUCLEOTIDE SEQUENCE [LARGE SCALE GENOMIC DNA]</scope>
    <source>
        <strain evidence="6 7">AUS-77-4</strain>
    </source>
</reference>
<dbReference type="PANTHER" id="PTHR19965">
    <property type="entry name" value="RNA AND EXPORT FACTOR BINDING PROTEIN"/>
    <property type="match status" value="1"/>
</dbReference>
<dbReference type="InterPro" id="IPR012677">
    <property type="entry name" value="Nucleotide-bd_a/b_plait_sf"/>
</dbReference>